<keyword evidence="2" id="KW-1185">Reference proteome</keyword>
<gene>
    <name evidence="1" type="ORF">CH338_10840</name>
</gene>
<dbReference type="OrthoDB" id="7428686at2"/>
<accession>A0A327KJM2</accession>
<proteinExistence type="predicted"/>
<organism evidence="1 2">
    <name type="scientific">Rhodoplanes elegans</name>
    <dbReference type="NCBI Taxonomy" id="29408"/>
    <lineage>
        <taxon>Bacteria</taxon>
        <taxon>Pseudomonadati</taxon>
        <taxon>Pseudomonadota</taxon>
        <taxon>Alphaproteobacteria</taxon>
        <taxon>Hyphomicrobiales</taxon>
        <taxon>Nitrobacteraceae</taxon>
        <taxon>Rhodoplanes</taxon>
    </lineage>
</organism>
<evidence type="ECO:0000313" key="1">
    <source>
        <dbReference type="EMBL" id="RAI38990.1"/>
    </source>
</evidence>
<reference evidence="1 2" key="1">
    <citation type="submission" date="2017-07" db="EMBL/GenBank/DDBJ databases">
        <title>Draft Genome Sequences of Select Purple Nonsulfur Bacteria.</title>
        <authorList>
            <person name="Lasarre B."/>
            <person name="Mckinlay J.B."/>
        </authorList>
    </citation>
    <scope>NUCLEOTIDE SEQUENCE [LARGE SCALE GENOMIC DNA]</scope>
    <source>
        <strain evidence="1 2">DSM 11907</strain>
    </source>
</reference>
<sequence length="242" mass="26762">MLRSIAVLVALAVALPVLWLGSAIAYESWHTYTHRFRLIIEVDDHGVSKSASSVIQVTVVEKSDWVPQTGGVYRFVRGEAVFLDLGDGRNVIALLGLGPTAERDIDNLAALAFGRDRPFWQREAPLWRGRVGLPLIPTLVTFTDLNDPKSARVLRPSDFEGVFGPGVRFKSAEIEMVPSGIWPFGTIGWPRLLAGEPVTRGIEAKLPWWNKAGRPTSEAHRAMRAGDPFGASIDPELVFRRR</sequence>
<dbReference type="EMBL" id="NPEU01000095">
    <property type="protein sequence ID" value="RAI38990.1"/>
    <property type="molecule type" value="Genomic_DNA"/>
</dbReference>
<name>A0A327KJM2_9BRAD</name>
<dbReference type="Proteomes" id="UP000248863">
    <property type="component" value="Unassembled WGS sequence"/>
</dbReference>
<comment type="caution">
    <text evidence="1">The sequence shown here is derived from an EMBL/GenBank/DDBJ whole genome shotgun (WGS) entry which is preliminary data.</text>
</comment>
<protein>
    <submittedName>
        <fullName evidence="1">Uncharacterized protein</fullName>
    </submittedName>
</protein>
<dbReference type="AlphaFoldDB" id="A0A327KJM2"/>
<dbReference type="RefSeq" id="WP_111357152.1">
    <property type="nucleotide sequence ID" value="NZ_NHSK01000273.1"/>
</dbReference>
<evidence type="ECO:0000313" key="2">
    <source>
        <dbReference type="Proteomes" id="UP000248863"/>
    </source>
</evidence>